<evidence type="ECO:0000313" key="2">
    <source>
        <dbReference type="EMBL" id="EHM48853.1"/>
    </source>
</evidence>
<dbReference type="HOGENOM" id="CLU_1945465_0_0_6"/>
<feature type="compositionally biased region" description="Low complexity" evidence="1">
    <location>
        <begin position="101"/>
        <end position="114"/>
    </location>
</feature>
<comment type="caution">
    <text evidence="2">The sequence shown here is derived from an EMBL/GenBank/DDBJ whole genome shotgun (WGS) entry which is preliminary data.</text>
</comment>
<reference evidence="2 3" key="1">
    <citation type="submission" date="2011-08" db="EMBL/GenBank/DDBJ databases">
        <authorList>
            <person name="Weinstock G."/>
            <person name="Sodergren E."/>
            <person name="Clifton S."/>
            <person name="Fulton L."/>
            <person name="Fulton B."/>
            <person name="Courtney L."/>
            <person name="Fronick C."/>
            <person name="Harrison M."/>
            <person name="Strong C."/>
            <person name="Farmer C."/>
            <person name="Delahaunty K."/>
            <person name="Markovic C."/>
            <person name="Hall O."/>
            <person name="Minx P."/>
            <person name="Tomlinson C."/>
            <person name="Mitreva M."/>
            <person name="Hou S."/>
            <person name="Chen J."/>
            <person name="Wollam A."/>
            <person name="Pepin K.H."/>
            <person name="Johnson M."/>
            <person name="Bhonagiri V."/>
            <person name="Zhang X."/>
            <person name="Suruliraj S."/>
            <person name="Warren W."/>
            <person name="Chinwalla A."/>
            <person name="Mardis E.R."/>
            <person name="Wilson R.K."/>
        </authorList>
    </citation>
    <scope>NUCLEOTIDE SEQUENCE [LARGE SCALE GENOMIC DNA]</scope>
    <source>
        <strain evidence="2 3">ATCC 51873</strain>
    </source>
</reference>
<dbReference type="Proteomes" id="UP000005959">
    <property type="component" value="Unassembled WGS sequence"/>
</dbReference>
<feature type="region of interest" description="Disordered" evidence="1">
    <location>
        <begin position="101"/>
        <end position="129"/>
    </location>
</feature>
<evidence type="ECO:0000256" key="1">
    <source>
        <dbReference type="SAM" id="MobiDB-lite"/>
    </source>
</evidence>
<accession>G9Y0H4</accession>
<dbReference type="EMBL" id="AGCI01000001">
    <property type="protein sequence ID" value="EHM48853.1"/>
    <property type="molecule type" value="Genomic_DNA"/>
</dbReference>
<dbReference type="PATRIC" id="fig|1002364.3.peg.30"/>
<dbReference type="AlphaFoldDB" id="G9Y0H4"/>
<gene>
    <name evidence="2" type="ORF">HMPREF0454_00032</name>
</gene>
<name>G9Y0H4_HAFAL</name>
<organism evidence="2 3">
    <name type="scientific">Hafnia alvei ATCC 51873</name>
    <dbReference type="NCBI Taxonomy" id="1002364"/>
    <lineage>
        <taxon>Bacteria</taxon>
        <taxon>Pseudomonadati</taxon>
        <taxon>Pseudomonadota</taxon>
        <taxon>Gammaproteobacteria</taxon>
        <taxon>Enterobacterales</taxon>
        <taxon>Hafniaceae</taxon>
        <taxon>Hafnia</taxon>
    </lineage>
</organism>
<dbReference type="RefSeq" id="WP_004088811.1">
    <property type="nucleotide sequence ID" value="NZ_JH417481.1"/>
</dbReference>
<sequence length="129" mass="13581">MMSGNITCTGSLPIGIVFDGKLHQEVELGLATVGDEIAVIEEGVSDAGVPIAVLARTLLKIGDIPAKNITYQLLCDNLVSEDYAYLRTLRDEVKKKLKSTSSALLSTGSPSSDSDNTVSQKSKSDAPAL</sequence>
<protein>
    <submittedName>
        <fullName evidence="2">Uncharacterized protein</fullName>
    </submittedName>
</protein>
<proteinExistence type="predicted"/>
<evidence type="ECO:0000313" key="3">
    <source>
        <dbReference type="Proteomes" id="UP000005959"/>
    </source>
</evidence>